<dbReference type="AlphaFoldDB" id="A0A415G2J7"/>
<evidence type="ECO:0000313" key="1">
    <source>
        <dbReference type="EMBL" id="RHK32028.1"/>
    </source>
</evidence>
<evidence type="ECO:0008006" key="3">
    <source>
        <dbReference type="Google" id="ProtNLM"/>
    </source>
</evidence>
<comment type="caution">
    <text evidence="1">The sequence shown here is derived from an EMBL/GenBank/DDBJ whole genome shotgun (WGS) entry which is preliminary data.</text>
</comment>
<proteinExistence type="predicted"/>
<organism evidence="1 2">
    <name type="scientific">Anaerobutyricum hallii</name>
    <dbReference type="NCBI Taxonomy" id="39488"/>
    <lineage>
        <taxon>Bacteria</taxon>
        <taxon>Bacillati</taxon>
        <taxon>Bacillota</taxon>
        <taxon>Clostridia</taxon>
        <taxon>Lachnospirales</taxon>
        <taxon>Lachnospiraceae</taxon>
        <taxon>Anaerobutyricum</taxon>
    </lineage>
</organism>
<evidence type="ECO:0000313" key="2">
    <source>
        <dbReference type="Proteomes" id="UP000283497"/>
    </source>
</evidence>
<accession>A0A415G2J7</accession>
<name>A0A415G2J7_9FIRM</name>
<gene>
    <name evidence="1" type="ORF">DW068_16990</name>
</gene>
<sequence length="81" mass="9324">MGKKVCVVTWYGGTNYGTNLQAYALVKKLNLMGYTATIKGDIKKNVNYFYHPSIVLDRIRCKLNNIILKKILTQIQKMIKK</sequence>
<dbReference type="Proteomes" id="UP000283497">
    <property type="component" value="Unassembled WGS sequence"/>
</dbReference>
<dbReference type="RefSeq" id="WP_118315381.1">
    <property type="nucleotide sequence ID" value="NZ_QRNJ01000123.1"/>
</dbReference>
<dbReference type="EMBL" id="QRNJ01000123">
    <property type="protein sequence ID" value="RHK32028.1"/>
    <property type="molecule type" value="Genomic_DNA"/>
</dbReference>
<protein>
    <recommendedName>
        <fullName evidence="3">Polysaccharide pyruvyl transferase family protein</fullName>
    </recommendedName>
</protein>
<reference evidence="1 2" key="1">
    <citation type="submission" date="2018-08" db="EMBL/GenBank/DDBJ databases">
        <title>A genome reference for cultivated species of the human gut microbiota.</title>
        <authorList>
            <person name="Zou Y."/>
            <person name="Xue W."/>
            <person name="Luo G."/>
        </authorList>
    </citation>
    <scope>NUCLEOTIDE SEQUENCE [LARGE SCALE GENOMIC DNA]</scope>
    <source>
        <strain evidence="1 2">AF45-14BH</strain>
    </source>
</reference>